<evidence type="ECO:0000313" key="7">
    <source>
        <dbReference type="EMBL" id="CAF2145141.1"/>
    </source>
</evidence>
<dbReference type="PANTHER" id="PTHR14344:SF3">
    <property type="entry name" value="WD REPEAT-CONTAINING PROTEIN 6"/>
    <property type="match status" value="1"/>
</dbReference>
<keyword evidence="4" id="KW-0819">tRNA processing</keyword>
<dbReference type="InterPro" id="IPR036322">
    <property type="entry name" value="WD40_repeat_dom_sf"/>
</dbReference>
<dbReference type="Gene3D" id="2.130.10.10">
    <property type="entry name" value="YVTN repeat-like/Quinoprotein amine dehydrogenase"/>
    <property type="match status" value="1"/>
</dbReference>
<sequence length="207" mass="22912">MAKDNTRRTWNPHAGPYLGEVSSLAFLSLPQHVCPIPYLLAGFGSEILLYELTSGELIRSFQVFEGVRVHGTVCSGSFVRSGDKYKCKLVVFGEKKVKIFALVVELGSSGGEVSVGLEVLESLPRLSNWVFDVCFLKDSCESLEEKEDKLLAIGCSDNSVCVWDVKESRMVLEVQSPERCLLYTMRLWGSSISTLRIASGTIFNEVC</sequence>
<dbReference type="EMBL" id="HG994356">
    <property type="protein sequence ID" value="CAF2145141.1"/>
    <property type="molecule type" value="Genomic_DNA"/>
</dbReference>
<reference evidence="7" key="1">
    <citation type="submission" date="2021-01" db="EMBL/GenBank/DDBJ databases">
        <authorList>
            <consortium name="Genoscope - CEA"/>
            <person name="William W."/>
        </authorList>
    </citation>
    <scope>NUCLEOTIDE SEQUENCE</scope>
</reference>
<dbReference type="GO" id="GO:0008033">
    <property type="term" value="P:tRNA processing"/>
    <property type="evidence" value="ECO:0007669"/>
    <property type="project" value="UniProtKB-KW"/>
</dbReference>
<comment type="subcellular location">
    <subcellularLocation>
        <location evidence="1">Cytoplasm</location>
    </subcellularLocation>
</comment>
<name>A0A816XCA7_BRANA</name>
<keyword evidence="5" id="KW-0677">Repeat</keyword>
<proteinExistence type="inferred from homology"/>
<dbReference type="InterPro" id="IPR015943">
    <property type="entry name" value="WD40/YVTN_repeat-like_dom_sf"/>
</dbReference>
<accession>A0A816XCA7</accession>
<dbReference type="InterPro" id="IPR051973">
    <property type="entry name" value="tRNA_Anticodon_Mtase-Reg"/>
</dbReference>
<gene>
    <name evidence="7" type="ORF">DARMORV10_A02P42710.1</name>
</gene>
<evidence type="ECO:0000256" key="2">
    <source>
        <dbReference type="ARBA" id="ARBA00022490"/>
    </source>
</evidence>
<dbReference type="Proteomes" id="UP001295469">
    <property type="component" value="Chromosome A02"/>
</dbReference>
<organism evidence="7">
    <name type="scientific">Brassica napus</name>
    <name type="common">Rape</name>
    <dbReference type="NCBI Taxonomy" id="3708"/>
    <lineage>
        <taxon>Eukaryota</taxon>
        <taxon>Viridiplantae</taxon>
        <taxon>Streptophyta</taxon>
        <taxon>Embryophyta</taxon>
        <taxon>Tracheophyta</taxon>
        <taxon>Spermatophyta</taxon>
        <taxon>Magnoliopsida</taxon>
        <taxon>eudicotyledons</taxon>
        <taxon>Gunneridae</taxon>
        <taxon>Pentapetalae</taxon>
        <taxon>rosids</taxon>
        <taxon>malvids</taxon>
        <taxon>Brassicales</taxon>
        <taxon>Brassicaceae</taxon>
        <taxon>Brassiceae</taxon>
        <taxon>Brassica</taxon>
    </lineage>
</organism>
<dbReference type="PANTHER" id="PTHR14344">
    <property type="entry name" value="WD REPEAT PROTEIN"/>
    <property type="match status" value="1"/>
</dbReference>
<evidence type="ECO:0000256" key="5">
    <source>
        <dbReference type="ARBA" id="ARBA00022737"/>
    </source>
</evidence>
<dbReference type="SUPFAM" id="SSF50978">
    <property type="entry name" value="WD40 repeat-like"/>
    <property type="match status" value="1"/>
</dbReference>
<dbReference type="GO" id="GO:0005737">
    <property type="term" value="C:cytoplasm"/>
    <property type="evidence" value="ECO:0007669"/>
    <property type="project" value="UniProtKB-SubCell"/>
</dbReference>
<evidence type="ECO:0000256" key="4">
    <source>
        <dbReference type="ARBA" id="ARBA00022694"/>
    </source>
</evidence>
<evidence type="ECO:0000256" key="6">
    <source>
        <dbReference type="ARBA" id="ARBA00038255"/>
    </source>
</evidence>
<keyword evidence="2" id="KW-0963">Cytoplasm</keyword>
<keyword evidence="3" id="KW-0853">WD repeat</keyword>
<dbReference type="AlphaFoldDB" id="A0A816XCA7"/>
<dbReference type="InterPro" id="IPR001680">
    <property type="entry name" value="WD40_rpt"/>
</dbReference>
<evidence type="ECO:0000256" key="1">
    <source>
        <dbReference type="ARBA" id="ARBA00004496"/>
    </source>
</evidence>
<evidence type="ECO:0000256" key="3">
    <source>
        <dbReference type="ARBA" id="ARBA00022574"/>
    </source>
</evidence>
<protein>
    <submittedName>
        <fullName evidence="7">(rape) hypothetical protein</fullName>
    </submittedName>
</protein>
<comment type="similarity">
    <text evidence="6">Belongs to the WD repeat WDR6 family.</text>
</comment>
<dbReference type="SMART" id="SM00320">
    <property type="entry name" value="WD40"/>
    <property type="match status" value="1"/>
</dbReference>